<evidence type="ECO:0000256" key="2">
    <source>
        <dbReference type="ARBA" id="ARBA00010379"/>
    </source>
</evidence>
<feature type="domain" description="Helicase C-terminal" evidence="15">
    <location>
        <begin position="247"/>
        <end position="410"/>
    </location>
</feature>
<dbReference type="Gene3D" id="3.40.50.300">
    <property type="entry name" value="P-loop containing nucleotide triphosphate hydrolases"/>
    <property type="match status" value="2"/>
</dbReference>
<sequence length="758" mass="85857">MLDLPGFADPNKAVNISNDVTIKKKSKKKMGGFHSMNLSFQVLKGVTNRGYRQPTPIQQKTIPLILEGRDVVAMAKTGSGKTAAFLIPMFEKLKTRSAKAGARALILSPTRELALQTLKFIKELGKGLSLKSSVILGGDSMDDQFEALHGNPDIIVATPGRFLHVCIEMDLKLTSIEYVVFDEADRLFEMGLNEQLTEIVGRLPDFRQTLLFSATLPKVLVEFAKAGLSDPVLLRLDVETKLPEGLKLEYFMVRSEEKLAALLVLLKFLMDSSKNQQTIVFAATKHHVEYIHLILDRSGISNTYIYSSLDPSARKINAAKFQSGKTNVLVVTDVAARGIDIPYLENVINFNFPAKAKLFVHRVGRCARAGRLGTAYSLVAPDEQAYLLDLHLFLGRPLSIVTSTNLEGNIGKISRDLLEDQLASLLVLEAQNADLVAIQKTLDNAYKQYLRSRPTASSDSNRRVKELGLDVCSIHPIFRQVEELHRDCLLEKMKTYRPQGTIFEICGKNKSVEYLTMKEKRAAHKDKIDNHKKLLNDKKAVPTVQPSPKSVLADSTSKDINDTFRNVIVPKKRHQMDVLYKKSKKIKTEDEKVFIPYAPNDQHTELGLTVNNFQNEASKVQMDLTGDSEEAMKLNRSLKKWDRKKKKMVTVENPLKGKIKTESGVWIPATYKSNRYAEWKDRTKANQNHGNEDEGEEVRPQLKAKRYTHWAKHNEKMERKQRKSEMKSMDQIIKAREIAERKKKRQKKGKKGRKHKKK</sequence>
<feature type="region of interest" description="Disordered" evidence="13">
    <location>
        <begin position="683"/>
        <end position="758"/>
    </location>
</feature>
<evidence type="ECO:0000259" key="16">
    <source>
        <dbReference type="PROSITE" id="PS51195"/>
    </source>
</evidence>
<comment type="subcellular location">
    <subcellularLocation>
        <location evidence="1">Nucleus</location>
        <location evidence="1">Nucleolus</location>
    </subcellularLocation>
</comment>
<accession>A0ABD1EQX6</accession>
<comment type="catalytic activity">
    <reaction evidence="10">
        <text>ATP + H2O = ADP + phosphate + H(+)</text>
        <dbReference type="Rhea" id="RHEA:13065"/>
        <dbReference type="ChEBI" id="CHEBI:15377"/>
        <dbReference type="ChEBI" id="CHEBI:15378"/>
        <dbReference type="ChEBI" id="CHEBI:30616"/>
        <dbReference type="ChEBI" id="CHEBI:43474"/>
        <dbReference type="ChEBI" id="CHEBI:456216"/>
        <dbReference type="EC" id="3.6.4.13"/>
    </reaction>
</comment>
<dbReference type="PROSITE" id="PS51194">
    <property type="entry name" value="HELICASE_CTER"/>
    <property type="match status" value="1"/>
</dbReference>
<dbReference type="SUPFAM" id="SSF52540">
    <property type="entry name" value="P-loop containing nucleoside triphosphate hydrolases"/>
    <property type="match status" value="1"/>
</dbReference>
<dbReference type="FunFam" id="3.40.50.300:FF:000865">
    <property type="entry name" value="ATP-dependent RNA helicase DDX54"/>
    <property type="match status" value="1"/>
</dbReference>
<evidence type="ECO:0000256" key="4">
    <source>
        <dbReference type="ARBA" id="ARBA00022741"/>
    </source>
</evidence>
<dbReference type="PANTHER" id="PTHR47959">
    <property type="entry name" value="ATP-DEPENDENT RNA HELICASE RHLE-RELATED"/>
    <property type="match status" value="1"/>
</dbReference>
<feature type="short sequence motif" description="Q motif" evidence="11">
    <location>
        <begin position="31"/>
        <end position="59"/>
    </location>
</feature>
<comment type="similarity">
    <text evidence="2">Belongs to the DEAD box helicase family. DDX54/DBP10 subfamily.</text>
</comment>
<dbReference type="Pfam" id="PF00270">
    <property type="entry name" value="DEAD"/>
    <property type="match status" value="1"/>
</dbReference>
<comment type="caution">
    <text evidence="17">The sequence shown here is derived from an EMBL/GenBank/DDBJ whole genome shotgun (WGS) entry which is preliminary data.</text>
</comment>
<keyword evidence="9" id="KW-0539">Nucleus</keyword>
<evidence type="ECO:0000256" key="8">
    <source>
        <dbReference type="ARBA" id="ARBA00022884"/>
    </source>
</evidence>
<feature type="compositionally biased region" description="Basic residues" evidence="13">
    <location>
        <begin position="702"/>
        <end position="711"/>
    </location>
</feature>
<dbReference type="EMBL" id="JBDJPC010000005">
    <property type="protein sequence ID" value="KAL1500921.1"/>
    <property type="molecule type" value="Genomic_DNA"/>
</dbReference>
<keyword evidence="18" id="KW-1185">Reference proteome</keyword>
<dbReference type="InterPro" id="IPR027417">
    <property type="entry name" value="P-loop_NTPase"/>
</dbReference>
<dbReference type="CDD" id="cd18787">
    <property type="entry name" value="SF2_C_DEAD"/>
    <property type="match status" value="1"/>
</dbReference>
<evidence type="ECO:0000256" key="13">
    <source>
        <dbReference type="SAM" id="MobiDB-lite"/>
    </source>
</evidence>
<dbReference type="GO" id="GO:0010468">
    <property type="term" value="P:regulation of gene expression"/>
    <property type="evidence" value="ECO:0007669"/>
    <property type="project" value="UniProtKB-ARBA"/>
</dbReference>
<evidence type="ECO:0000256" key="7">
    <source>
        <dbReference type="ARBA" id="ARBA00022840"/>
    </source>
</evidence>
<keyword evidence="4 12" id="KW-0547">Nucleotide-binding</keyword>
<dbReference type="InterPro" id="IPR014001">
    <property type="entry name" value="Helicase_ATP-bd"/>
</dbReference>
<evidence type="ECO:0000256" key="12">
    <source>
        <dbReference type="RuleBase" id="RU000492"/>
    </source>
</evidence>
<dbReference type="GO" id="GO:0003724">
    <property type="term" value="F:RNA helicase activity"/>
    <property type="evidence" value="ECO:0007669"/>
    <property type="project" value="UniProtKB-EC"/>
</dbReference>
<dbReference type="PROSITE" id="PS51192">
    <property type="entry name" value="HELICASE_ATP_BIND_1"/>
    <property type="match status" value="1"/>
</dbReference>
<dbReference type="CDD" id="cd17959">
    <property type="entry name" value="DEADc_DDX54"/>
    <property type="match status" value="1"/>
</dbReference>
<evidence type="ECO:0000313" key="18">
    <source>
        <dbReference type="Proteomes" id="UP001566132"/>
    </source>
</evidence>
<keyword evidence="6 12" id="KW-0347">Helicase</keyword>
<dbReference type="Pfam" id="PF00271">
    <property type="entry name" value="Helicase_C"/>
    <property type="match status" value="1"/>
</dbReference>
<organism evidence="17 18">
    <name type="scientific">Hypothenemus hampei</name>
    <name type="common">Coffee berry borer</name>
    <dbReference type="NCBI Taxonomy" id="57062"/>
    <lineage>
        <taxon>Eukaryota</taxon>
        <taxon>Metazoa</taxon>
        <taxon>Ecdysozoa</taxon>
        <taxon>Arthropoda</taxon>
        <taxon>Hexapoda</taxon>
        <taxon>Insecta</taxon>
        <taxon>Pterygota</taxon>
        <taxon>Neoptera</taxon>
        <taxon>Endopterygota</taxon>
        <taxon>Coleoptera</taxon>
        <taxon>Polyphaga</taxon>
        <taxon>Cucujiformia</taxon>
        <taxon>Curculionidae</taxon>
        <taxon>Scolytinae</taxon>
        <taxon>Hypothenemus</taxon>
    </lineage>
</organism>
<feature type="compositionally biased region" description="Basic and acidic residues" evidence="13">
    <location>
        <begin position="712"/>
        <end position="740"/>
    </location>
</feature>
<dbReference type="GO" id="GO:0003723">
    <property type="term" value="F:RNA binding"/>
    <property type="evidence" value="ECO:0007669"/>
    <property type="project" value="UniProtKB-KW"/>
</dbReference>
<evidence type="ECO:0000256" key="3">
    <source>
        <dbReference type="ARBA" id="ARBA00012552"/>
    </source>
</evidence>
<keyword evidence="8" id="KW-0694">RNA-binding</keyword>
<evidence type="ECO:0000256" key="10">
    <source>
        <dbReference type="ARBA" id="ARBA00047984"/>
    </source>
</evidence>
<evidence type="ECO:0000259" key="14">
    <source>
        <dbReference type="PROSITE" id="PS51192"/>
    </source>
</evidence>
<dbReference type="GO" id="GO:0016787">
    <property type="term" value="F:hydrolase activity"/>
    <property type="evidence" value="ECO:0007669"/>
    <property type="project" value="UniProtKB-KW"/>
</dbReference>
<dbReference type="EC" id="3.6.4.13" evidence="3"/>
<reference evidence="17 18" key="1">
    <citation type="submission" date="2024-05" db="EMBL/GenBank/DDBJ databases">
        <title>Genetic variation in Jamaican populations of the coffee berry borer (Hypothenemus hampei).</title>
        <authorList>
            <person name="Errbii M."/>
            <person name="Myrie A."/>
        </authorList>
    </citation>
    <scope>NUCLEOTIDE SEQUENCE [LARGE SCALE GENOMIC DNA]</scope>
    <source>
        <strain evidence="17">JA-Hopewell-2020-01-JO</strain>
        <tissue evidence="17">Whole body</tissue>
    </source>
</reference>
<dbReference type="InterPro" id="IPR001650">
    <property type="entry name" value="Helicase_C-like"/>
</dbReference>
<dbReference type="SMART" id="SM01123">
    <property type="entry name" value="DBP10CT"/>
    <property type="match status" value="1"/>
</dbReference>
<dbReference type="GO" id="GO:0005524">
    <property type="term" value="F:ATP binding"/>
    <property type="evidence" value="ECO:0007669"/>
    <property type="project" value="UniProtKB-KW"/>
</dbReference>
<evidence type="ECO:0000256" key="5">
    <source>
        <dbReference type="ARBA" id="ARBA00022801"/>
    </source>
</evidence>
<name>A0ABD1EQX6_HYPHA</name>
<dbReference type="PROSITE" id="PS51195">
    <property type="entry name" value="Q_MOTIF"/>
    <property type="match status" value="1"/>
</dbReference>
<evidence type="ECO:0000313" key="17">
    <source>
        <dbReference type="EMBL" id="KAL1500921.1"/>
    </source>
</evidence>
<feature type="domain" description="DEAD-box RNA helicase Q" evidence="16">
    <location>
        <begin position="31"/>
        <end position="59"/>
    </location>
</feature>
<evidence type="ECO:0000256" key="11">
    <source>
        <dbReference type="PROSITE-ProRule" id="PRU00552"/>
    </source>
</evidence>
<keyword evidence="7 12" id="KW-0067">ATP-binding</keyword>
<feature type="compositionally biased region" description="Basic residues" evidence="13">
    <location>
        <begin position="741"/>
        <end position="758"/>
    </location>
</feature>
<keyword evidence="5 12" id="KW-0378">Hydrolase</keyword>
<proteinExistence type="inferred from homology"/>
<dbReference type="PROSITE" id="PS00039">
    <property type="entry name" value="DEAD_ATP_HELICASE"/>
    <property type="match status" value="1"/>
</dbReference>
<evidence type="ECO:0000256" key="6">
    <source>
        <dbReference type="ARBA" id="ARBA00022806"/>
    </source>
</evidence>
<dbReference type="InterPro" id="IPR033517">
    <property type="entry name" value="DDX54/DBP10_DEAD-box_helicase"/>
</dbReference>
<dbReference type="InterPro" id="IPR000629">
    <property type="entry name" value="RNA-helicase_DEAD-box_CS"/>
</dbReference>
<dbReference type="InterPro" id="IPR012541">
    <property type="entry name" value="DBP10_C"/>
</dbReference>
<dbReference type="InterPro" id="IPR011545">
    <property type="entry name" value="DEAD/DEAH_box_helicase_dom"/>
</dbReference>
<evidence type="ECO:0000256" key="9">
    <source>
        <dbReference type="ARBA" id="ARBA00023242"/>
    </source>
</evidence>
<dbReference type="AlphaFoldDB" id="A0ABD1EQX6"/>
<dbReference type="Pfam" id="PF08147">
    <property type="entry name" value="DBP10CT"/>
    <property type="match status" value="1"/>
</dbReference>
<dbReference type="InterPro" id="IPR050079">
    <property type="entry name" value="DEAD_box_RNA_helicase"/>
</dbReference>
<dbReference type="GO" id="GO:0005730">
    <property type="term" value="C:nucleolus"/>
    <property type="evidence" value="ECO:0007669"/>
    <property type="project" value="UniProtKB-SubCell"/>
</dbReference>
<gene>
    <name evidence="17" type="ORF">ABEB36_006340</name>
</gene>
<dbReference type="PANTHER" id="PTHR47959:SF8">
    <property type="entry name" value="RNA HELICASE"/>
    <property type="match status" value="1"/>
</dbReference>
<dbReference type="Proteomes" id="UP001566132">
    <property type="component" value="Unassembled WGS sequence"/>
</dbReference>
<dbReference type="InterPro" id="IPR014014">
    <property type="entry name" value="RNA_helicase_DEAD_Q_motif"/>
</dbReference>
<feature type="domain" description="Helicase ATP-binding" evidence="14">
    <location>
        <begin position="62"/>
        <end position="234"/>
    </location>
</feature>
<dbReference type="SMART" id="SM00490">
    <property type="entry name" value="HELICc"/>
    <property type="match status" value="1"/>
</dbReference>
<evidence type="ECO:0000259" key="15">
    <source>
        <dbReference type="PROSITE" id="PS51194"/>
    </source>
</evidence>
<protein>
    <recommendedName>
        <fullName evidence="3">RNA helicase</fullName>
        <ecNumber evidence="3">3.6.4.13</ecNumber>
    </recommendedName>
</protein>
<dbReference type="SMART" id="SM00487">
    <property type="entry name" value="DEXDc"/>
    <property type="match status" value="1"/>
</dbReference>
<evidence type="ECO:0000256" key="1">
    <source>
        <dbReference type="ARBA" id="ARBA00004604"/>
    </source>
</evidence>